<accession>A0AAU8JJQ6</accession>
<dbReference type="AlphaFoldDB" id="A0AAU8JJQ6"/>
<evidence type="ECO:0000313" key="8">
    <source>
        <dbReference type="EMBL" id="XCM38943.1"/>
    </source>
</evidence>
<keyword evidence="4" id="KW-0808">Transferase</keyword>
<protein>
    <recommendedName>
        <fullName evidence="2">site-specific DNA-methyltransferase (cytosine-N(4)-specific)</fullName>
        <ecNumber evidence="2">2.1.1.113</ecNumber>
    </recommendedName>
</protein>
<comment type="catalytic activity">
    <reaction evidence="7">
        <text>a 2'-deoxycytidine in DNA + S-adenosyl-L-methionine = an N(4)-methyl-2'-deoxycytidine in DNA + S-adenosyl-L-homocysteine + H(+)</text>
        <dbReference type="Rhea" id="RHEA:16857"/>
        <dbReference type="Rhea" id="RHEA-COMP:11369"/>
        <dbReference type="Rhea" id="RHEA-COMP:13674"/>
        <dbReference type="ChEBI" id="CHEBI:15378"/>
        <dbReference type="ChEBI" id="CHEBI:57856"/>
        <dbReference type="ChEBI" id="CHEBI:59789"/>
        <dbReference type="ChEBI" id="CHEBI:85452"/>
        <dbReference type="ChEBI" id="CHEBI:137933"/>
        <dbReference type="EC" id="2.1.1.113"/>
    </reaction>
</comment>
<dbReference type="Gene3D" id="3.40.50.150">
    <property type="entry name" value="Vaccinia Virus protein VP39"/>
    <property type="match status" value="2"/>
</dbReference>
<evidence type="ECO:0000256" key="7">
    <source>
        <dbReference type="ARBA" id="ARBA00049120"/>
    </source>
</evidence>
<dbReference type="PROSITE" id="PS00093">
    <property type="entry name" value="N4_MTASE"/>
    <property type="match status" value="1"/>
</dbReference>
<reference evidence="8" key="1">
    <citation type="submission" date="2024-07" db="EMBL/GenBank/DDBJ databases">
        <authorList>
            <person name="Kim Y.J."/>
            <person name="Jeong J.Y."/>
        </authorList>
    </citation>
    <scope>NUCLEOTIDE SEQUENCE</scope>
    <source>
        <strain evidence="8">GIHE-MW2</strain>
    </source>
</reference>
<dbReference type="GO" id="GO:0003677">
    <property type="term" value="F:DNA binding"/>
    <property type="evidence" value="ECO:0007669"/>
    <property type="project" value="InterPro"/>
</dbReference>
<evidence type="ECO:0000256" key="2">
    <source>
        <dbReference type="ARBA" id="ARBA00012185"/>
    </source>
</evidence>
<evidence type="ECO:0000256" key="3">
    <source>
        <dbReference type="ARBA" id="ARBA00022603"/>
    </source>
</evidence>
<keyword evidence="3 8" id="KW-0489">Methyltransferase</keyword>
<dbReference type="REBASE" id="844894">
    <property type="entry name" value="M2.Pra2ORF1820P"/>
</dbReference>
<dbReference type="SUPFAM" id="SSF53335">
    <property type="entry name" value="S-adenosyl-L-methionine-dependent methyltransferases"/>
    <property type="match status" value="2"/>
</dbReference>
<dbReference type="InterPro" id="IPR017985">
    <property type="entry name" value="MeTrfase_CN4_CS"/>
</dbReference>
<dbReference type="RefSeq" id="WP_054465661.1">
    <property type="nucleotide sequence ID" value="NZ_CP159837.1"/>
</dbReference>
<dbReference type="GO" id="GO:0015667">
    <property type="term" value="F:site-specific DNA-methyltransferase (cytosine-N4-specific) activity"/>
    <property type="evidence" value="ECO:0007669"/>
    <property type="project" value="UniProtKB-EC"/>
</dbReference>
<dbReference type="EMBL" id="CP159837">
    <property type="protein sequence ID" value="XCM38943.1"/>
    <property type="molecule type" value="Genomic_DNA"/>
</dbReference>
<dbReference type="InterPro" id="IPR029063">
    <property type="entry name" value="SAM-dependent_MTases_sf"/>
</dbReference>
<gene>
    <name evidence="8" type="ORF">ABWT76_001822</name>
</gene>
<evidence type="ECO:0000256" key="6">
    <source>
        <dbReference type="ARBA" id="ARBA00022747"/>
    </source>
</evidence>
<keyword evidence="6" id="KW-0680">Restriction system</keyword>
<name>A0AAU8JJQ6_9CYAN</name>
<dbReference type="EC" id="2.1.1.113" evidence="2"/>
<evidence type="ECO:0000256" key="5">
    <source>
        <dbReference type="ARBA" id="ARBA00022691"/>
    </source>
</evidence>
<evidence type="ECO:0000256" key="1">
    <source>
        <dbReference type="ARBA" id="ARBA00010203"/>
    </source>
</evidence>
<evidence type="ECO:0000256" key="4">
    <source>
        <dbReference type="ARBA" id="ARBA00022679"/>
    </source>
</evidence>
<organism evidence="8">
    <name type="scientific">Planktothricoides raciborskii GIHE-MW2</name>
    <dbReference type="NCBI Taxonomy" id="2792601"/>
    <lineage>
        <taxon>Bacteria</taxon>
        <taxon>Bacillati</taxon>
        <taxon>Cyanobacteriota</taxon>
        <taxon>Cyanophyceae</taxon>
        <taxon>Oscillatoriophycideae</taxon>
        <taxon>Oscillatoriales</taxon>
        <taxon>Oscillatoriaceae</taxon>
        <taxon>Planktothricoides</taxon>
    </lineage>
</organism>
<comment type="similarity">
    <text evidence="1">Belongs to the N(4)/N(6)-methyltransferase family. N(4) subfamily.</text>
</comment>
<sequence>MHGQQLSLFPEVFPESTNPAIHERSSSFVDNMSLPVHRWFRYSAGFSAQWVEQEINIALQQGEVKLLDPFAGSGTTLIVGKRCGVASLGVEAHPFVAKIARAKLAYVESVEQFLETGKKIQSLAQKLPGSSFNYPPLIQKCYPPDILIQLDALKQAWQHLADGSPISELHWLAITAILRVSSPVGTATWQYVLPNQKKAKSLDPLVAYKKQIQNMAIDMGQTQGHPANVAAQLYQEDARFCPSIPNGWANFVLTSPPYTNNYDYADATRLEMSFWGEVERWKDLQQTVRKYLVRSCTQHIAGDREQLDDLLADLNLVPLLDEMGPICEQLAAERANHGGKKPYHLMIAAYFSDLAKVWHTLRLVTASPCRICFVVGDSAPYGVYVPVERWLGQLALAAGFQSYRFEKTRDRNIKWRNRKHSFPLHEGRLWVQS</sequence>
<dbReference type="GO" id="GO:0009307">
    <property type="term" value="P:DNA restriction-modification system"/>
    <property type="evidence" value="ECO:0007669"/>
    <property type="project" value="UniProtKB-KW"/>
</dbReference>
<dbReference type="GO" id="GO:0032259">
    <property type="term" value="P:methylation"/>
    <property type="evidence" value="ECO:0007669"/>
    <property type="project" value="UniProtKB-KW"/>
</dbReference>
<proteinExistence type="inferred from homology"/>
<keyword evidence="5" id="KW-0949">S-adenosyl-L-methionine</keyword>